<name>A0A5B7GUI8_PORTR</name>
<keyword evidence="3" id="KW-1185">Reference proteome</keyword>
<gene>
    <name evidence="2" type="ORF">E2C01_056577</name>
</gene>
<feature type="compositionally biased region" description="Basic and acidic residues" evidence="1">
    <location>
        <begin position="20"/>
        <end position="35"/>
    </location>
</feature>
<reference evidence="2 3" key="1">
    <citation type="submission" date="2019-05" db="EMBL/GenBank/DDBJ databases">
        <title>Another draft genome of Portunus trituberculatus and its Hox gene families provides insights of decapod evolution.</title>
        <authorList>
            <person name="Jeong J.-H."/>
            <person name="Song I."/>
            <person name="Kim S."/>
            <person name="Choi T."/>
            <person name="Kim D."/>
            <person name="Ryu S."/>
            <person name="Kim W."/>
        </authorList>
    </citation>
    <scope>NUCLEOTIDE SEQUENCE [LARGE SCALE GENOMIC DNA]</scope>
    <source>
        <tissue evidence="2">Muscle</tissue>
    </source>
</reference>
<evidence type="ECO:0000256" key="1">
    <source>
        <dbReference type="SAM" id="MobiDB-lite"/>
    </source>
</evidence>
<feature type="region of interest" description="Disordered" evidence="1">
    <location>
        <begin position="16"/>
        <end position="56"/>
    </location>
</feature>
<dbReference type="Proteomes" id="UP000324222">
    <property type="component" value="Unassembled WGS sequence"/>
</dbReference>
<accession>A0A5B7GUI8</accession>
<sequence length="91" mass="9804">MKYPLPIASYPVHPLAGAELDQRQQVGHDEARDGNEGGAGQAVDEGRKAVDERRRREDGLGQAVMVIVLVVEGAGCDVRNSEKVKGKLELP</sequence>
<evidence type="ECO:0000313" key="3">
    <source>
        <dbReference type="Proteomes" id="UP000324222"/>
    </source>
</evidence>
<comment type="caution">
    <text evidence="2">The sequence shown here is derived from an EMBL/GenBank/DDBJ whole genome shotgun (WGS) entry which is preliminary data.</text>
</comment>
<dbReference type="AlphaFoldDB" id="A0A5B7GUI8"/>
<protein>
    <submittedName>
        <fullName evidence="2">Uncharacterized protein</fullName>
    </submittedName>
</protein>
<feature type="compositionally biased region" description="Basic and acidic residues" evidence="1">
    <location>
        <begin position="44"/>
        <end position="56"/>
    </location>
</feature>
<organism evidence="2 3">
    <name type="scientific">Portunus trituberculatus</name>
    <name type="common">Swimming crab</name>
    <name type="synonym">Neptunus trituberculatus</name>
    <dbReference type="NCBI Taxonomy" id="210409"/>
    <lineage>
        <taxon>Eukaryota</taxon>
        <taxon>Metazoa</taxon>
        <taxon>Ecdysozoa</taxon>
        <taxon>Arthropoda</taxon>
        <taxon>Crustacea</taxon>
        <taxon>Multicrustacea</taxon>
        <taxon>Malacostraca</taxon>
        <taxon>Eumalacostraca</taxon>
        <taxon>Eucarida</taxon>
        <taxon>Decapoda</taxon>
        <taxon>Pleocyemata</taxon>
        <taxon>Brachyura</taxon>
        <taxon>Eubrachyura</taxon>
        <taxon>Portunoidea</taxon>
        <taxon>Portunidae</taxon>
        <taxon>Portuninae</taxon>
        <taxon>Portunus</taxon>
    </lineage>
</organism>
<proteinExistence type="predicted"/>
<dbReference type="EMBL" id="VSRR010019744">
    <property type="protein sequence ID" value="MPC62492.1"/>
    <property type="molecule type" value="Genomic_DNA"/>
</dbReference>
<evidence type="ECO:0000313" key="2">
    <source>
        <dbReference type="EMBL" id="MPC62492.1"/>
    </source>
</evidence>